<dbReference type="EMBL" id="BLLF01003147">
    <property type="protein sequence ID" value="GFH26497.1"/>
    <property type="molecule type" value="Genomic_DNA"/>
</dbReference>
<dbReference type="AlphaFoldDB" id="A0A699ZUD1"/>
<feature type="non-terminal residue" evidence="2">
    <location>
        <position position="1"/>
    </location>
</feature>
<feature type="compositionally biased region" description="Polar residues" evidence="1">
    <location>
        <begin position="92"/>
        <end position="101"/>
    </location>
</feature>
<evidence type="ECO:0000313" key="2">
    <source>
        <dbReference type="EMBL" id="GFH26497.1"/>
    </source>
</evidence>
<protein>
    <submittedName>
        <fullName evidence="2">Uncharacterized protein</fullName>
    </submittedName>
</protein>
<comment type="caution">
    <text evidence="2">The sequence shown here is derived from an EMBL/GenBank/DDBJ whole genome shotgun (WGS) entry which is preliminary data.</text>
</comment>
<proteinExistence type="predicted"/>
<evidence type="ECO:0000313" key="3">
    <source>
        <dbReference type="Proteomes" id="UP000485058"/>
    </source>
</evidence>
<reference evidence="2 3" key="1">
    <citation type="submission" date="2020-02" db="EMBL/GenBank/DDBJ databases">
        <title>Draft genome sequence of Haematococcus lacustris strain NIES-144.</title>
        <authorList>
            <person name="Morimoto D."/>
            <person name="Nakagawa S."/>
            <person name="Yoshida T."/>
            <person name="Sawayama S."/>
        </authorList>
    </citation>
    <scope>NUCLEOTIDE SEQUENCE [LARGE SCALE GENOMIC DNA]</scope>
    <source>
        <strain evidence="2 3">NIES-144</strain>
    </source>
</reference>
<keyword evidence="3" id="KW-1185">Reference proteome</keyword>
<organism evidence="2 3">
    <name type="scientific">Haematococcus lacustris</name>
    <name type="common">Green alga</name>
    <name type="synonym">Haematococcus pluvialis</name>
    <dbReference type="NCBI Taxonomy" id="44745"/>
    <lineage>
        <taxon>Eukaryota</taxon>
        <taxon>Viridiplantae</taxon>
        <taxon>Chlorophyta</taxon>
        <taxon>core chlorophytes</taxon>
        <taxon>Chlorophyceae</taxon>
        <taxon>CS clade</taxon>
        <taxon>Chlamydomonadales</taxon>
        <taxon>Haematococcaceae</taxon>
        <taxon>Haematococcus</taxon>
    </lineage>
</organism>
<accession>A0A699ZUD1</accession>
<gene>
    <name evidence="2" type="ORF">HaLaN_24659</name>
</gene>
<sequence length="134" mass="14191">MFNQHFGQDVRGSTDSVDELVQRNIQEVLQAAQQAEAGEDDCAPRAMQQPQGGRSGPWLSKQAGQAASLSSRPSSGLSSSRLSVGGARSASEHVTTVNTSPCVRHPESMFCSCCQGPLGPGPVVCWPTGQLFCW</sequence>
<dbReference type="Proteomes" id="UP000485058">
    <property type="component" value="Unassembled WGS sequence"/>
</dbReference>
<feature type="compositionally biased region" description="Low complexity" evidence="1">
    <location>
        <begin position="67"/>
        <end position="89"/>
    </location>
</feature>
<evidence type="ECO:0000256" key="1">
    <source>
        <dbReference type="SAM" id="MobiDB-lite"/>
    </source>
</evidence>
<feature type="region of interest" description="Disordered" evidence="1">
    <location>
        <begin position="31"/>
        <end position="102"/>
    </location>
</feature>
<name>A0A699ZUD1_HAELA</name>